<accession>A0A1C7NT38</accession>
<gene>
    <name evidence="1" type="ORF">A0J61_01297</name>
</gene>
<reference evidence="1 2" key="1">
    <citation type="submission" date="2016-03" db="EMBL/GenBank/DDBJ databases">
        <title>Choanephora cucurbitarum.</title>
        <authorList>
            <person name="Min B."/>
            <person name="Park H."/>
            <person name="Park J.-H."/>
            <person name="Shin H.-D."/>
            <person name="Choi I.-G."/>
        </authorList>
    </citation>
    <scope>NUCLEOTIDE SEQUENCE [LARGE SCALE GENOMIC DNA]</scope>
    <source>
        <strain evidence="1 2">KUS-F28377</strain>
    </source>
</reference>
<dbReference type="AlphaFoldDB" id="A0A1C7NT38"/>
<protein>
    <submittedName>
        <fullName evidence="1">Uncharacterized protein</fullName>
    </submittedName>
</protein>
<sequence>MLMGHNQDEFLDDSTWNIFLFTLGMSCNELNEDNEKKGTCTKSTPLQKLNRALPNLPLCNRN</sequence>
<dbReference type="EMBL" id="LUGH01000039">
    <property type="protein sequence ID" value="OBZ90664.1"/>
    <property type="molecule type" value="Genomic_DNA"/>
</dbReference>
<keyword evidence="2" id="KW-1185">Reference proteome</keyword>
<dbReference type="Proteomes" id="UP000093000">
    <property type="component" value="Unassembled WGS sequence"/>
</dbReference>
<comment type="caution">
    <text evidence="1">The sequence shown here is derived from an EMBL/GenBank/DDBJ whole genome shotgun (WGS) entry which is preliminary data.</text>
</comment>
<name>A0A1C7NT38_9FUNG</name>
<evidence type="ECO:0000313" key="2">
    <source>
        <dbReference type="Proteomes" id="UP000093000"/>
    </source>
</evidence>
<organism evidence="1 2">
    <name type="scientific">Choanephora cucurbitarum</name>
    <dbReference type="NCBI Taxonomy" id="101091"/>
    <lineage>
        <taxon>Eukaryota</taxon>
        <taxon>Fungi</taxon>
        <taxon>Fungi incertae sedis</taxon>
        <taxon>Mucoromycota</taxon>
        <taxon>Mucoromycotina</taxon>
        <taxon>Mucoromycetes</taxon>
        <taxon>Mucorales</taxon>
        <taxon>Mucorineae</taxon>
        <taxon>Choanephoraceae</taxon>
        <taxon>Choanephoroideae</taxon>
        <taxon>Choanephora</taxon>
    </lineage>
</organism>
<proteinExistence type="predicted"/>
<evidence type="ECO:0000313" key="1">
    <source>
        <dbReference type="EMBL" id="OBZ90664.1"/>
    </source>
</evidence>
<dbReference type="InParanoid" id="A0A1C7NT38"/>